<feature type="domain" description="Histidine kinase" evidence="10">
    <location>
        <begin position="216"/>
        <end position="409"/>
    </location>
</feature>
<dbReference type="CDD" id="cd16917">
    <property type="entry name" value="HATPase_UhpB-NarQ-NarX-like"/>
    <property type="match status" value="1"/>
</dbReference>
<dbReference type="Pfam" id="PF07730">
    <property type="entry name" value="HisKA_3"/>
    <property type="match status" value="1"/>
</dbReference>
<evidence type="ECO:0000256" key="2">
    <source>
        <dbReference type="ARBA" id="ARBA00012438"/>
    </source>
</evidence>
<evidence type="ECO:0000256" key="1">
    <source>
        <dbReference type="ARBA" id="ARBA00000085"/>
    </source>
</evidence>
<dbReference type="EMBL" id="CBSV010000187">
    <property type="protein sequence ID" value="CDH02433.1"/>
    <property type="molecule type" value="Genomic_DNA"/>
</dbReference>
<keyword evidence="7" id="KW-0067">ATP-binding</keyword>
<comment type="catalytic activity">
    <reaction evidence="1">
        <text>ATP + protein L-histidine = ADP + protein N-phospho-L-histidine.</text>
        <dbReference type="EC" id="2.7.13.3"/>
    </reaction>
</comment>
<dbReference type="EC" id="2.7.13.3" evidence="2"/>
<dbReference type="InterPro" id="IPR003594">
    <property type="entry name" value="HATPase_dom"/>
</dbReference>
<dbReference type="AlphaFoldDB" id="A0A077NVP3"/>
<dbReference type="GO" id="GO:0005524">
    <property type="term" value="F:ATP binding"/>
    <property type="evidence" value="ECO:0007669"/>
    <property type="project" value="UniProtKB-KW"/>
</dbReference>
<protein>
    <recommendedName>
        <fullName evidence="2">histidine kinase</fullName>
        <ecNumber evidence="2">2.7.13.3</ecNumber>
    </recommendedName>
</protein>
<dbReference type="HOGENOM" id="CLU_000445_20_10_6"/>
<evidence type="ECO:0000256" key="8">
    <source>
        <dbReference type="ARBA" id="ARBA00023012"/>
    </source>
</evidence>
<dbReference type="Pfam" id="PF02518">
    <property type="entry name" value="HATPase_c"/>
    <property type="match status" value="1"/>
</dbReference>
<organism evidence="11">
    <name type="scientific">Xenorhabdus bovienii str. feltiae Moldova</name>
    <dbReference type="NCBI Taxonomy" id="1398200"/>
    <lineage>
        <taxon>Bacteria</taxon>
        <taxon>Pseudomonadati</taxon>
        <taxon>Pseudomonadota</taxon>
        <taxon>Gammaproteobacteria</taxon>
        <taxon>Enterobacterales</taxon>
        <taxon>Morganellaceae</taxon>
        <taxon>Xenorhabdus</taxon>
    </lineage>
</organism>
<name>A0A077NVP3_XENBV</name>
<dbReference type="GO" id="GO:0000155">
    <property type="term" value="F:phosphorelay sensor kinase activity"/>
    <property type="evidence" value="ECO:0007669"/>
    <property type="project" value="InterPro"/>
</dbReference>
<keyword evidence="9" id="KW-0472">Membrane</keyword>
<sequence length="416" mass="48643">MKTFSDSPIAATGWLCGAAITINLSVLLFLGLNTPLTLPGKLWVIFDILSILCLLSLLYKADMISLQVASFCKIKQRKITVLKRDRQYLRFLISVHSQLNLNTSLSDNFYRVFFRLNQFIPFGEVRITLYHPPRKYHFEYPRSPFDVNLPRIQKWDLYDRHTFHGIIQIKINQTQILSSYERDLIQSVTDALAKHLSLKNTVHQQIQQGLINERENISRELHDTVAQSFLFLKIQINSLHVRHDKFSRQALIALRIIKEEITLASQQLREMLATLRAEKNHYDLYESLQSLIKEFKHRLGFQIEFHYRLTHQIIPIGHRRHLAQIIREALNNCYKHADTSWFSIRIYPIGKNIITVISDNGRGIHQEQIKAQFGLAIMRERVTLISGQIKIKKRKKGGTEIEIQFPLQDELSNIKK</sequence>
<accession>A0A077NVP3</accession>
<evidence type="ECO:0000256" key="5">
    <source>
        <dbReference type="ARBA" id="ARBA00022741"/>
    </source>
</evidence>
<evidence type="ECO:0000259" key="10">
    <source>
        <dbReference type="PROSITE" id="PS50109"/>
    </source>
</evidence>
<dbReference type="Gene3D" id="3.30.565.10">
    <property type="entry name" value="Histidine kinase-like ATPase, C-terminal domain"/>
    <property type="match status" value="1"/>
</dbReference>
<dbReference type="Proteomes" id="UP000028487">
    <property type="component" value="Unassembled WGS sequence"/>
</dbReference>
<dbReference type="InterPro" id="IPR036890">
    <property type="entry name" value="HATPase_C_sf"/>
</dbReference>
<evidence type="ECO:0000313" key="11">
    <source>
        <dbReference type="EMBL" id="CDH02433.1"/>
    </source>
</evidence>
<keyword evidence="5" id="KW-0547">Nucleotide-binding</keyword>
<dbReference type="PANTHER" id="PTHR24421">
    <property type="entry name" value="NITRATE/NITRITE SENSOR PROTEIN NARX-RELATED"/>
    <property type="match status" value="1"/>
</dbReference>
<feature type="transmembrane region" description="Helical" evidence="9">
    <location>
        <begin position="12"/>
        <end position="30"/>
    </location>
</feature>
<dbReference type="GO" id="GO:0046983">
    <property type="term" value="F:protein dimerization activity"/>
    <property type="evidence" value="ECO:0007669"/>
    <property type="project" value="InterPro"/>
</dbReference>
<dbReference type="InterPro" id="IPR050482">
    <property type="entry name" value="Sensor_HK_TwoCompSys"/>
</dbReference>
<evidence type="ECO:0000256" key="7">
    <source>
        <dbReference type="ARBA" id="ARBA00022840"/>
    </source>
</evidence>
<reference evidence="11" key="1">
    <citation type="submission" date="2013-07" db="EMBL/GenBank/DDBJ databases">
        <title>Sub-species coevolution in mutualistic symbiosis.</title>
        <authorList>
            <person name="Murfin K."/>
            <person name="Klassen J."/>
            <person name="Lee M."/>
            <person name="Forst S."/>
            <person name="Stock P."/>
            <person name="Goodrich-Blair H."/>
        </authorList>
    </citation>
    <scope>NUCLEOTIDE SEQUENCE [LARGE SCALE GENOMIC DNA]</scope>
    <source>
        <strain evidence="11">Feltiae Moldova</strain>
    </source>
</reference>
<dbReference type="RefSeq" id="WP_038225139.1">
    <property type="nucleotide sequence ID" value="NZ_CAWLWD010000227.1"/>
</dbReference>
<dbReference type="InterPro" id="IPR011712">
    <property type="entry name" value="Sig_transdc_His_kin_sub3_dim/P"/>
</dbReference>
<evidence type="ECO:0000256" key="6">
    <source>
        <dbReference type="ARBA" id="ARBA00022777"/>
    </source>
</evidence>
<keyword evidence="9" id="KW-1133">Transmembrane helix</keyword>
<dbReference type="PANTHER" id="PTHR24421:SF10">
    <property type="entry name" value="NITRATE_NITRITE SENSOR PROTEIN NARQ"/>
    <property type="match status" value="1"/>
</dbReference>
<keyword evidence="4" id="KW-0808">Transferase</keyword>
<proteinExistence type="predicted"/>
<keyword evidence="3" id="KW-0597">Phosphoprotein</keyword>
<dbReference type="InterPro" id="IPR005467">
    <property type="entry name" value="His_kinase_dom"/>
</dbReference>
<keyword evidence="9" id="KW-0812">Transmembrane</keyword>
<keyword evidence="6" id="KW-0418">Kinase</keyword>
<dbReference type="SMART" id="SM00387">
    <property type="entry name" value="HATPase_c"/>
    <property type="match status" value="1"/>
</dbReference>
<evidence type="ECO:0000256" key="3">
    <source>
        <dbReference type="ARBA" id="ARBA00022553"/>
    </source>
</evidence>
<feature type="transmembrane region" description="Helical" evidence="9">
    <location>
        <begin position="42"/>
        <end position="59"/>
    </location>
</feature>
<evidence type="ECO:0000256" key="4">
    <source>
        <dbReference type="ARBA" id="ARBA00022679"/>
    </source>
</evidence>
<keyword evidence="8" id="KW-0902">Two-component regulatory system</keyword>
<evidence type="ECO:0000256" key="9">
    <source>
        <dbReference type="SAM" id="Phobius"/>
    </source>
</evidence>
<dbReference type="SUPFAM" id="SSF55874">
    <property type="entry name" value="ATPase domain of HSP90 chaperone/DNA topoisomerase II/histidine kinase"/>
    <property type="match status" value="1"/>
</dbReference>
<dbReference type="GO" id="GO:0016020">
    <property type="term" value="C:membrane"/>
    <property type="evidence" value="ECO:0007669"/>
    <property type="project" value="InterPro"/>
</dbReference>
<comment type="caution">
    <text evidence="11">The sequence shown here is derived from an EMBL/GenBank/DDBJ whole genome shotgun (WGS) entry which is preliminary data.</text>
</comment>
<dbReference type="Gene3D" id="1.20.5.1930">
    <property type="match status" value="1"/>
</dbReference>
<dbReference type="PROSITE" id="PS50109">
    <property type="entry name" value="HIS_KIN"/>
    <property type="match status" value="1"/>
</dbReference>
<gene>
    <name evidence="11" type="ORF">XBFM1_2670003</name>
</gene>